<dbReference type="Pfam" id="PF12804">
    <property type="entry name" value="NTP_transf_3"/>
    <property type="match status" value="1"/>
</dbReference>
<dbReference type="PANTHER" id="PTHR19136">
    <property type="entry name" value="MOLYBDENUM COFACTOR GUANYLYLTRANSFERASE"/>
    <property type="match status" value="1"/>
</dbReference>
<evidence type="ECO:0000256" key="4">
    <source>
        <dbReference type="ARBA" id="ARBA00022741"/>
    </source>
</evidence>
<dbReference type="InterPro" id="IPR029044">
    <property type="entry name" value="Nucleotide-diphossugar_trans"/>
</dbReference>
<dbReference type="EMBL" id="PVNK01000005">
    <property type="protein sequence ID" value="PRQ05805.1"/>
    <property type="molecule type" value="Genomic_DNA"/>
</dbReference>
<gene>
    <name evidence="10" type="primary">mobA</name>
    <name evidence="10" type="ORF">ENSA5_01250</name>
</gene>
<dbReference type="Gene3D" id="3.90.550.10">
    <property type="entry name" value="Spore Coat Polysaccharide Biosynthesis Protein SpsA, Chain A"/>
    <property type="match status" value="1"/>
</dbReference>
<dbReference type="PANTHER" id="PTHR19136:SF81">
    <property type="entry name" value="MOLYBDENUM COFACTOR GUANYLYLTRANSFERASE"/>
    <property type="match status" value="1"/>
</dbReference>
<keyword evidence="3" id="KW-0479">Metal-binding</keyword>
<dbReference type="AlphaFoldDB" id="A0A2S9YL16"/>
<comment type="caution">
    <text evidence="10">The sequence shown here is derived from an EMBL/GenBank/DDBJ whole genome shotgun (WGS) entry which is preliminary data.</text>
</comment>
<dbReference type="SUPFAM" id="SSF53448">
    <property type="entry name" value="Nucleotide-diphospho-sugar transferases"/>
    <property type="match status" value="1"/>
</dbReference>
<evidence type="ECO:0000313" key="10">
    <source>
        <dbReference type="EMBL" id="PRQ05805.1"/>
    </source>
</evidence>
<keyword evidence="10" id="KW-0548">Nucleotidyltransferase</keyword>
<keyword evidence="6" id="KW-0342">GTP-binding</keyword>
<dbReference type="EC" id="2.7.7.77" evidence="10"/>
<dbReference type="GO" id="GO:0061603">
    <property type="term" value="F:molybdenum cofactor guanylyltransferase activity"/>
    <property type="evidence" value="ECO:0007669"/>
    <property type="project" value="UniProtKB-EC"/>
</dbReference>
<feature type="region of interest" description="Disordered" evidence="8">
    <location>
        <begin position="263"/>
        <end position="285"/>
    </location>
</feature>
<protein>
    <submittedName>
        <fullName evidence="10">Molybdenum cofactor guanylyltransferase</fullName>
        <ecNumber evidence="10">2.7.7.77</ecNumber>
    </submittedName>
</protein>
<evidence type="ECO:0000256" key="3">
    <source>
        <dbReference type="ARBA" id="ARBA00022723"/>
    </source>
</evidence>
<dbReference type="GO" id="GO:0005525">
    <property type="term" value="F:GTP binding"/>
    <property type="evidence" value="ECO:0007669"/>
    <property type="project" value="UniProtKB-KW"/>
</dbReference>
<evidence type="ECO:0000259" key="9">
    <source>
        <dbReference type="Pfam" id="PF12804"/>
    </source>
</evidence>
<evidence type="ECO:0000256" key="5">
    <source>
        <dbReference type="ARBA" id="ARBA00022842"/>
    </source>
</evidence>
<accession>A0A2S9YL16</accession>
<name>A0A2S9YL16_9BACT</name>
<dbReference type="CDD" id="cd02503">
    <property type="entry name" value="MobA"/>
    <property type="match status" value="1"/>
</dbReference>
<keyword evidence="4" id="KW-0547">Nucleotide-binding</keyword>
<dbReference type="InterPro" id="IPR013482">
    <property type="entry name" value="Molybde_CF_guanTrfase"/>
</dbReference>
<evidence type="ECO:0000256" key="2">
    <source>
        <dbReference type="ARBA" id="ARBA00022679"/>
    </source>
</evidence>
<keyword evidence="1" id="KW-0963">Cytoplasm</keyword>
<evidence type="ECO:0000256" key="6">
    <source>
        <dbReference type="ARBA" id="ARBA00023134"/>
    </source>
</evidence>
<keyword evidence="11" id="KW-1185">Reference proteome</keyword>
<proteinExistence type="predicted"/>
<organism evidence="10 11">
    <name type="scientific">Enhygromyxa salina</name>
    <dbReference type="NCBI Taxonomy" id="215803"/>
    <lineage>
        <taxon>Bacteria</taxon>
        <taxon>Pseudomonadati</taxon>
        <taxon>Myxococcota</taxon>
        <taxon>Polyangia</taxon>
        <taxon>Nannocystales</taxon>
        <taxon>Nannocystaceae</taxon>
        <taxon>Enhygromyxa</taxon>
    </lineage>
</organism>
<keyword evidence="5" id="KW-0460">Magnesium</keyword>
<keyword evidence="2 10" id="KW-0808">Transferase</keyword>
<dbReference type="InterPro" id="IPR025877">
    <property type="entry name" value="MobA-like_NTP_Trfase"/>
</dbReference>
<dbReference type="Proteomes" id="UP000237968">
    <property type="component" value="Unassembled WGS sequence"/>
</dbReference>
<evidence type="ECO:0000256" key="1">
    <source>
        <dbReference type="ARBA" id="ARBA00022490"/>
    </source>
</evidence>
<sequence>MGKRVVVVFALARAQVAEVLLDQQPQRALLGLDPDLVTLGPRPGGGAGQRDFDPIVDEASLGRVDVGACAPGQLWQAEPVDGAVVLSGGSSARMGRDKAWLELDGRPLLEHVVGILATCCQPIVIAARRGQVLPELAGYASERVDDAVDDGGPLAGVAAGLERLGERGVERAYLGSCDAAAVSAEHVAFMLASLRAHPSALACVARDPSGRAHPLASAVVVGPMHARARAQLARGDRRLQSLFDDPGVRSIAVDQLPSPGALAECNTPAQWRAQQRALTRREPTR</sequence>
<dbReference type="GO" id="GO:0046872">
    <property type="term" value="F:metal ion binding"/>
    <property type="evidence" value="ECO:0007669"/>
    <property type="project" value="UniProtKB-KW"/>
</dbReference>
<evidence type="ECO:0000313" key="11">
    <source>
        <dbReference type="Proteomes" id="UP000237968"/>
    </source>
</evidence>
<evidence type="ECO:0000256" key="7">
    <source>
        <dbReference type="ARBA" id="ARBA00023150"/>
    </source>
</evidence>
<feature type="compositionally biased region" description="Polar residues" evidence="8">
    <location>
        <begin position="267"/>
        <end position="277"/>
    </location>
</feature>
<keyword evidence="7" id="KW-0501">Molybdenum cofactor biosynthesis</keyword>
<dbReference type="OrthoDB" id="9786803at2"/>
<dbReference type="GO" id="GO:0006777">
    <property type="term" value="P:Mo-molybdopterin cofactor biosynthetic process"/>
    <property type="evidence" value="ECO:0007669"/>
    <property type="project" value="UniProtKB-KW"/>
</dbReference>
<feature type="domain" description="MobA-like NTP transferase" evidence="9">
    <location>
        <begin position="83"/>
        <end position="244"/>
    </location>
</feature>
<evidence type="ECO:0000256" key="8">
    <source>
        <dbReference type="SAM" id="MobiDB-lite"/>
    </source>
</evidence>
<reference evidence="10 11" key="1">
    <citation type="submission" date="2018-03" db="EMBL/GenBank/DDBJ databases">
        <title>Draft Genome Sequences of the Obligatory Marine Myxobacteria Enhygromyxa salina SWB005.</title>
        <authorList>
            <person name="Poehlein A."/>
            <person name="Moghaddam J.A."/>
            <person name="Harms H."/>
            <person name="Alanjari M."/>
            <person name="Koenig G.M."/>
            <person name="Daniel R."/>
            <person name="Schaeberle T.F."/>
        </authorList>
    </citation>
    <scope>NUCLEOTIDE SEQUENCE [LARGE SCALE GENOMIC DNA]</scope>
    <source>
        <strain evidence="10 11">SWB005</strain>
    </source>
</reference>